<sequence>MRHFDILIAGAGHAGAQAAITLRQLGFSGSIGLIGAEEDLPYERPPLSKEYFAGEKSFDRLLLRPRAFWLDRNIETFTGLRVDTIDVGRKRAGTSRHEFEYGKLIWAAGGTPRLLTCPGANAGNVHVIRQRGDVDRIRAQLDRVSCATIVGGGYIGLEAASVLTKLGKKVVLLEAQKRVLERVAGEQLSQFFEEEHRRHGVDLRTGAGVEAIEIVAETATAVVTREGERIVTDMLIVGIGILPEIGPLASAGAAVGDGVHVDEYCRTSLADIYAIGDCASHINAFANGKRVRLESIQNAHDQAKTVAAHIVGIDSPYDALPWFWSNQFDLKLQTAGISRGHDQTVMRGDPARRSFSILYLRGGRLIALDCVNSVKDYVQGRAHIMSGAVLSPALLANDSIALKDIAST</sequence>
<dbReference type="AlphaFoldDB" id="A0A7W9B9F1"/>
<dbReference type="InterPro" id="IPR023753">
    <property type="entry name" value="FAD/NAD-binding_dom"/>
</dbReference>
<evidence type="ECO:0000256" key="4">
    <source>
        <dbReference type="ARBA" id="ARBA00023002"/>
    </source>
</evidence>
<dbReference type="GO" id="GO:0008860">
    <property type="term" value="F:ferredoxin-NAD+ reductase activity"/>
    <property type="evidence" value="ECO:0007669"/>
    <property type="project" value="UniProtKB-EC"/>
</dbReference>
<dbReference type="EMBL" id="JACIJH010000025">
    <property type="protein sequence ID" value="MBB5708699.1"/>
    <property type="molecule type" value="Genomic_DNA"/>
</dbReference>
<accession>A0A7W9B9F1</accession>
<name>A0A7W9B9F1_9SPHN</name>
<evidence type="ECO:0000313" key="7">
    <source>
        <dbReference type="EMBL" id="MBB5708699.1"/>
    </source>
</evidence>
<dbReference type="PRINTS" id="PR00368">
    <property type="entry name" value="FADPNR"/>
</dbReference>
<keyword evidence="8" id="KW-1185">Reference proteome</keyword>
<dbReference type="Gene3D" id="3.30.390.30">
    <property type="match status" value="1"/>
</dbReference>
<dbReference type="SUPFAM" id="SSF51905">
    <property type="entry name" value="FAD/NAD(P)-binding domain"/>
    <property type="match status" value="2"/>
</dbReference>
<dbReference type="InterPro" id="IPR028202">
    <property type="entry name" value="Reductase_C"/>
</dbReference>
<organism evidence="7 8">
    <name type="scientific">Sphingopyxis panaciterrulae</name>
    <dbReference type="NCBI Taxonomy" id="462372"/>
    <lineage>
        <taxon>Bacteria</taxon>
        <taxon>Pseudomonadati</taxon>
        <taxon>Pseudomonadota</taxon>
        <taxon>Alphaproteobacteria</taxon>
        <taxon>Sphingomonadales</taxon>
        <taxon>Sphingomonadaceae</taxon>
        <taxon>Sphingopyxis</taxon>
    </lineage>
</organism>
<dbReference type="RefSeq" id="WP_184101664.1">
    <property type="nucleotide sequence ID" value="NZ_JACIJH010000025.1"/>
</dbReference>
<keyword evidence="7" id="KW-0223">Dioxygenase</keyword>
<dbReference type="InterPro" id="IPR016156">
    <property type="entry name" value="FAD/NAD-linked_Rdtase_dimer_sf"/>
</dbReference>
<proteinExistence type="predicted"/>
<dbReference type="GO" id="GO:0005737">
    <property type="term" value="C:cytoplasm"/>
    <property type="evidence" value="ECO:0007669"/>
    <property type="project" value="TreeGrafter"/>
</dbReference>
<dbReference type="PANTHER" id="PTHR43557:SF2">
    <property type="entry name" value="RIESKE DOMAIN-CONTAINING PROTEIN-RELATED"/>
    <property type="match status" value="1"/>
</dbReference>
<dbReference type="InterPro" id="IPR036188">
    <property type="entry name" value="FAD/NAD-bd_sf"/>
</dbReference>
<evidence type="ECO:0000313" key="8">
    <source>
        <dbReference type="Proteomes" id="UP000537161"/>
    </source>
</evidence>
<dbReference type="Pfam" id="PF07992">
    <property type="entry name" value="Pyr_redox_2"/>
    <property type="match status" value="1"/>
</dbReference>
<evidence type="ECO:0000256" key="2">
    <source>
        <dbReference type="ARBA" id="ARBA00022630"/>
    </source>
</evidence>
<evidence type="ECO:0000256" key="1">
    <source>
        <dbReference type="ARBA" id="ARBA00001974"/>
    </source>
</evidence>
<comment type="cofactor">
    <cofactor evidence="1">
        <name>FAD</name>
        <dbReference type="ChEBI" id="CHEBI:57692"/>
    </cofactor>
</comment>
<keyword evidence="2" id="KW-0285">Flavoprotein</keyword>
<dbReference type="Pfam" id="PF14759">
    <property type="entry name" value="Reductase_C"/>
    <property type="match status" value="1"/>
</dbReference>
<evidence type="ECO:0000256" key="3">
    <source>
        <dbReference type="ARBA" id="ARBA00022827"/>
    </source>
</evidence>
<keyword evidence="4 7" id="KW-0560">Oxidoreductase</keyword>
<dbReference type="EC" id="1.18.1.3" evidence="7"/>
<gene>
    <name evidence="7" type="ORF">FHR21_004093</name>
</gene>
<dbReference type="PRINTS" id="PR00411">
    <property type="entry name" value="PNDRDTASEI"/>
</dbReference>
<dbReference type="PANTHER" id="PTHR43557">
    <property type="entry name" value="APOPTOSIS-INDUCING FACTOR 1"/>
    <property type="match status" value="1"/>
</dbReference>
<evidence type="ECO:0000259" key="6">
    <source>
        <dbReference type="Pfam" id="PF14759"/>
    </source>
</evidence>
<protein>
    <submittedName>
        <fullName evidence="7">3-phenylpropionate/trans-cinnamate dioxygenase ferredoxin reductase subunit</fullName>
        <ecNumber evidence="7">1.18.1.3</ecNumber>
    </submittedName>
</protein>
<dbReference type="SUPFAM" id="SSF55424">
    <property type="entry name" value="FAD/NAD-linked reductases, dimerisation (C-terminal) domain"/>
    <property type="match status" value="1"/>
</dbReference>
<evidence type="ECO:0000259" key="5">
    <source>
        <dbReference type="Pfam" id="PF07992"/>
    </source>
</evidence>
<dbReference type="Gene3D" id="3.50.50.60">
    <property type="entry name" value="FAD/NAD(P)-binding domain"/>
    <property type="match status" value="2"/>
</dbReference>
<dbReference type="GO" id="GO:0051213">
    <property type="term" value="F:dioxygenase activity"/>
    <property type="evidence" value="ECO:0007669"/>
    <property type="project" value="UniProtKB-KW"/>
</dbReference>
<feature type="domain" description="Reductase C-terminal" evidence="6">
    <location>
        <begin position="322"/>
        <end position="405"/>
    </location>
</feature>
<dbReference type="InterPro" id="IPR050446">
    <property type="entry name" value="FAD-oxidoreductase/Apoptosis"/>
</dbReference>
<reference evidence="7 8" key="1">
    <citation type="submission" date="2020-08" db="EMBL/GenBank/DDBJ databases">
        <title>Genomic Encyclopedia of Type Strains, Phase IV (KMG-IV): sequencing the most valuable type-strain genomes for metagenomic binning, comparative biology and taxonomic classification.</title>
        <authorList>
            <person name="Goeker M."/>
        </authorList>
    </citation>
    <scope>NUCLEOTIDE SEQUENCE [LARGE SCALE GENOMIC DNA]</scope>
    <source>
        <strain evidence="7 8">DSM 27163</strain>
    </source>
</reference>
<dbReference type="Proteomes" id="UP000537161">
    <property type="component" value="Unassembled WGS sequence"/>
</dbReference>
<dbReference type="GO" id="GO:0016651">
    <property type="term" value="F:oxidoreductase activity, acting on NAD(P)H"/>
    <property type="evidence" value="ECO:0007669"/>
    <property type="project" value="TreeGrafter"/>
</dbReference>
<feature type="domain" description="FAD/NAD(P)-binding" evidence="5">
    <location>
        <begin position="4"/>
        <end position="303"/>
    </location>
</feature>
<comment type="caution">
    <text evidence="7">The sequence shown here is derived from an EMBL/GenBank/DDBJ whole genome shotgun (WGS) entry which is preliminary data.</text>
</comment>
<keyword evidence="3" id="KW-0274">FAD</keyword>